<name>A0A166REW3_9AGAM</name>
<dbReference type="AlphaFoldDB" id="A0A166REW3"/>
<comment type="catalytic activity">
    <reaction evidence="4">
        <text>Couples ATP hydrolysis with the unwinding of duplex DNA by translocating in the 3'-5' direction.</text>
        <dbReference type="EC" id="5.6.2.4"/>
    </reaction>
</comment>
<dbReference type="EC" id="5.6.2.4" evidence="5"/>
<protein>
    <recommendedName>
        <fullName evidence="5">DNA 3'-5' helicase</fullName>
        <ecNumber evidence="5">5.6.2.4</ecNumber>
    </recommendedName>
</protein>
<dbReference type="SMART" id="SM00487">
    <property type="entry name" value="DEXDc"/>
    <property type="match status" value="1"/>
</dbReference>
<dbReference type="EMBL" id="KV417505">
    <property type="protein sequence ID" value="KZP28196.1"/>
    <property type="molecule type" value="Genomic_DNA"/>
</dbReference>
<dbReference type="GO" id="GO:0005737">
    <property type="term" value="C:cytoplasm"/>
    <property type="evidence" value="ECO:0007669"/>
    <property type="project" value="TreeGrafter"/>
</dbReference>
<dbReference type="Proteomes" id="UP000076532">
    <property type="component" value="Unassembled WGS sequence"/>
</dbReference>
<dbReference type="PANTHER" id="PTHR13710">
    <property type="entry name" value="DNA HELICASE RECQ FAMILY MEMBER"/>
    <property type="match status" value="1"/>
</dbReference>
<reference evidence="7 8" key="1">
    <citation type="journal article" date="2016" name="Mol. Biol. Evol.">
        <title>Comparative Genomics of Early-Diverging Mushroom-Forming Fungi Provides Insights into the Origins of Lignocellulose Decay Capabilities.</title>
        <authorList>
            <person name="Nagy L.G."/>
            <person name="Riley R."/>
            <person name="Tritt A."/>
            <person name="Adam C."/>
            <person name="Daum C."/>
            <person name="Floudas D."/>
            <person name="Sun H."/>
            <person name="Yadav J.S."/>
            <person name="Pangilinan J."/>
            <person name="Larsson K.H."/>
            <person name="Matsuura K."/>
            <person name="Barry K."/>
            <person name="Labutti K."/>
            <person name="Kuo R."/>
            <person name="Ohm R.A."/>
            <person name="Bhattacharya S.S."/>
            <person name="Shirouzu T."/>
            <person name="Yoshinaga Y."/>
            <person name="Martin F.M."/>
            <person name="Grigoriev I.V."/>
            <person name="Hibbett D.S."/>
        </authorList>
    </citation>
    <scope>NUCLEOTIDE SEQUENCE [LARGE SCALE GENOMIC DNA]</scope>
    <source>
        <strain evidence="7 8">CBS 109695</strain>
    </source>
</reference>
<dbReference type="GO" id="GO:0043138">
    <property type="term" value="F:3'-5' DNA helicase activity"/>
    <property type="evidence" value="ECO:0007669"/>
    <property type="project" value="UniProtKB-EC"/>
</dbReference>
<dbReference type="Pfam" id="PF00270">
    <property type="entry name" value="DEAD"/>
    <property type="match status" value="1"/>
</dbReference>
<proteinExistence type="inferred from homology"/>
<feature type="non-terminal residue" evidence="7">
    <location>
        <position position="291"/>
    </location>
</feature>
<organism evidence="7 8">
    <name type="scientific">Athelia psychrophila</name>
    <dbReference type="NCBI Taxonomy" id="1759441"/>
    <lineage>
        <taxon>Eukaryota</taxon>
        <taxon>Fungi</taxon>
        <taxon>Dikarya</taxon>
        <taxon>Basidiomycota</taxon>
        <taxon>Agaricomycotina</taxon>
        <taxon>Agaricomycetes</taxon>
        <taxon>Agaricomycetidae</taxon>
        <taxon>Atheliales</taxon>
        <taxon>Atheliaceae</taxon>
        <taxon>Athelia</taxon>
    </lineage>
</organism>
<dbReference type="GO" id="GO:0009378">
    <property type="term" value="F:four-way junction helicase activity"/>
    <property type="evidence" value="ECO:0007669"/>
    <property type="project" value="TreeGrafter"/>
</dbReference>
<keyword evidence="8" id="KW-1185">Reference proteome</keyword>
<dbReference type="GO" id="GO:0016787">
    <property type="term" value="F:hydrolase activity"/>
    <property type="evidence" value="ECO:0007669"/>
    <property type="project" value="UniProtKB-KW"/>
</dbReference>
<evidence type="ECO:0000256" key="5">
    <source>
        <dbReference type="ARBA" id="ARBA00034808"/>
    </source>
</evidence>
<dbReference type="OrthoDB" id="3260945at2759"/>
<evidence type="ECO:0000313" key="7">
    <source>
        <dbReference type="EMBL" id="KZP28196.1"/>
    </source>
</evidence>
<dbReference type="SUPFAM" id="SSF52540">
    <property type="entry name" value="P-loop containing nucleoside triphosphate hydrolases"/>
    <property type="match status" value="1"/>
</dbReference>
<dbReference type="InterPro" id="IPR011545">
    <property type="entry name" value="DEAD/DEAH_box_helicase_dom"/>
</dbReference>
<evidence type="ECO:0000313" key="8">
    <source>
        <dbReference type="Proteomes" id="UP000076532"/>
    </source>
</evidence>
<dbReference type="Gene3D" id="3.40.50.300">
    <property type="entry name" value="P-loop containing nucleotide triphosphate hydrolases"/>
    <property type="match status" value="1"/>
</dbReference>
<dbReference type="GO" id="GO:0003677">
    <property type="term" value="F:DNA binding"/>
    <property type="evidence" value="ECO:0007669"/>
    <property type="project" value="UniProtKB-KW"/>
</dbReference>
<comment type="similarity">
    <text evidence="1">Belongs to the helicase family. RecQ subfamily.</text>
</comment>
<dbReference type="PANTHER" id="PTHR13710:SF105">
    <property type="entry name" value="ATP-DEPENDENT DNA HELICASE Q1"/>
    <property type="match status" value="1"/>
</dbReference>
<evidence type="ECO:0000256" key="1">
    <source>
        <dbReference type="ARBA" id="ARBA00005446"/>
    </source>
</evidence>
<keyword evidence="3" id="KW-0413">Isomerase</keyword>
<dbReference type="InterPro" id="IPR014001">
    <property type="entry name" value="Helicase_ATP-bd"/>
</dbReference>
<dbReference type="GO" id="GO:0000724">
    <property type="term" value="P:double-strand break repair via homologous recombination"/>
    <property type="evidence" value="ECO:0007669"/>
    <property type="project" value="TreeGrafter"/>
</dbReference>
<dbReference type="InterPro" id="IPR027417">
    <property type="entry name" value="P-loop_NTPase"/>
</dbReference>
<dbReference type="STRING" id="436010.A0A166REW3"/>
<evidence type="ECO:0000256" key="3">
    <source>
        <dbReference type="ARBA" id="ARBA00023235"/>
    </source>
</evidence>
<keyword evidence="7" id="KW-0378">Hydrolase</keyword>
<accession>A0A166REW3</accession>
<evidence type="ECO:0000256" key="4">
    <source>
        <dbReference type="ARBA" id="ARBA00034617"/>
    </source>
</evidence>
<evidence type="ECO:0000256" key="2">
    <source>
        <dbReference type="ARBA" id="ARBA00023125"/>
    </source>
</evidence>
<feature type="domain" description="Helicase ATP-binding" evidence="6">
    <location>
        <begin position="47"/>
        <end position="225"/>
    </location>
</feature>
<dbReference type="GO" id="GO:0005524">
    <property type="term" value="F:ATP binding"/>
    <property type="evidence" value="ECO:0007669"/>
    <property type="project" value="InterPro"/>
</dbReference>
<dbReference type="PROSITE" id="PS51192">
    <property type="entry name" value="HELICASE_ATP_BIND_1"/>
    <property type="match status" value="1"/>
</dbReference>
<evidence type="ECO:0000259" key="6">
    <source>
        <dbReference type="PROSITE" id="PS51192"/>
    </source>
</evidence>
<sequence>MSTIPPPFNWSERLTDPWHSDEGIEELRQLVRPSLPFDPYPFQLDCTARILDGQDVLCICETGGGKTALVVLPLIARRGTMSLMICPTNFLESDMARGLENSGVAALVINSESLARASLEGRDLWAEAKTGRYQMVLCGPETTVDNQGFNTFIDDPNTRVRLGCLVIDEIHLIYIWGPNFRKNFATLGALRARLPSHTVLVGLTATLEPGRETDAIVQSACFKSTYHFERRDCERRNVDIIFREIKYNISGYEFRDLDWLIDYGLLKASDILKCIIYCESIELGHRVTLYL</sequence>
<dbReference type="GO" id="GO:0005694">
    <property type="term" value="C:chromosome"/>
    <property type="evidence" value="ECO:0007669"/>
    <property type="project" value="TreeGrafter"/>
</dbReference>
<keyword evidence="2" id="KW-0238">DNA-binding</keyword>
<gene>
    <name evidence="7" type="ORF">FIBSPDRAFT_780297</name>
</gene>